<keyword evidence="2" id="KW-1185">Reference proteome</keyword>
<gene>
    <name evidence="1" type="primary">Acey_s0042.g662</name>
    <name evidence="1" type="ORF">Y032_0042g662</name>
</gene>
<name>A0A016UFU6_9BILA</name>
<comment type="caution">
    <text evidence="1">The sequence shown here is derived from an EMBL/GenBank/DDBJ whole genome shotgun (WGS) entry which is preliminary data.</text>
</comment>
<dbReference type="AlphaFoldDB" id="A0A016UFU6"/>
<dbReference type="EMBL" id="JARK01001378">
    <property type="protein sequence ID" value="EYC14015.1"/>
    <property type="molecule type" value="Genomic_DNA"/>
</dbReference>
<evidence type="ECO:0000313" key="1">
    <source>
        <dbReference type="EMBL" id="EYC14015.1"/>
    </source>
</evidence>
<accession>A0A016UFU6</accession>
<sequence length="181" mass="20514">MYLDLSSYLLRKHFSRPVGYSQVFLQLCSQSMVRVYLDPLVNLTSVASILWVAGRCYGVVILVSAEKVETGRTLHGSIAVTRAFSSTKIRFLEEMVRTLTVVAIVLNLMSNAMKFFDSRYLWSFTFPSFVFLQVNPARLFHLLLGAVGAMLIDEEGPQLYGPGNMVEPNWHYRMGDKGNLY</sequence>
<reference evidence="2" key="1">
    <citation type="journal article" date="2015" name="Nat. Genet.">
        <title>The genome and transcriptome of the zoonotic hookworm Ancylostoma ceylanicum identify infection-specific gene families.</title>
        <authorList>
            <person name="Schwarz E.M."/>
            <person name="Hu Y."/>
            <person name="Antoshechkin I."/>
            <person name="Miller M.M."/>
            <person name="Sternberg P.W."/>
            <person name="Aroian R.V."/>
        </authorList>
    </citation>
    <scope>NUCLEOTIDE SEQUENCE</scope>
    <source>
        <strain evidence="2">HY135</strain>
    </source>
</reference>
<evidence type="ECO:0000313" key="2">
    <source>
        <dbReference type="Proteomes" id="UP000024635"/>
    </source>
</evidence>
<organism evidence="1 2">
    <name type="scientific">Ancylostoma ceylanicum</name>
    <dbReference type="NCBI Taxonomy" id="53326"/>
    <lineage>
        <taxon>Eukaryota</taxon>
        <taxon>Metazoa</taxon>
        <taxon>Ecdysozoa</taxon>
        <taxon>Nematoda</taxon>
        <taxon>Chromadorea</taxon>
        <taxon>Rhabditida</taxon>
        <taxon>Rhabditina</taxon>
        <taxon>Rhabditomorpha</taxon>
        <taxon>Strongyloidea</taxon>
        <taxon>Ancylostomatidae</taxon>
        <taxon>Ancylostomatinae</taxon>
        <taxon>Ancylostoma</taxon>
    </lineage>
</organism>
<dbReference type="OrthoDB" id="5873581at2759"/>
<proteinExistence type="predicted"/>
<protein>
    <submittedName>
        <fullName evidence="1">Uncharacterized protein</fullName>
    </submittedName>
</protein>
<dbReference type="Proteomes" id="UP000024635">
    <property type="component" value="Unassembled WGS sequence"/>
</dbReference>